<dbReference type="SUPFAM" id="SSF51621">
    <property type="entry name" value="Phosphoenolpyruvate/pyruvate domain"/>
    <property type="match status" value="1"/>
</dbReference>
<gene>
    <name evidence="8" type="ORF">RS030_243647</name>
</gene>
<dbReference type="GO" id="GO:0015977">
    <property type="term" value="P:carbon fixation"/>
    <property type="evidence" value="ECO:0007669"/>
    <property type="project" value="UniProtKB-KW"/>
</dbReference>
<keyword evidence="5" id="KW-0456">Lyase</keyword>
<dbReference type="InterPro" id="IPR033129">
    <property type="entry name" value="PEPCASE_His_AS"/>
</dbReference>
<dbReference type="Gene3D" id="1.20.1440.90">
    <property type="entry name" value="Phosphoenolpyruvate/pyruvate domain"/>
    <property type="match status" value="1"/>
</dbReference>
<accession>A0AAV9XXR0</accession>
<protein>
    <recommendedName>
        <fullName evidence="3">phosphoenolpyruvate carboxylase</fullName>
        <ecNumber evidence="3">4.1.1.31</ecNumber>
    </recommendedName>
</protein>
<proteinExistence type="inferred from homology"/>
<evidence type="ECO:0000256" key="3">
    <source>
        <dbReference type="ARBA" id="ARBA00012305"/>
    </source>
</evidence>
<reference evidence="8 9" key="1">
    <citation type="submission" date="2023-10" db="EMBL/GenBank/DDBJ databases">
        <title>Comparative genomics analysis reveals potential genetic determinants of host preference in Cryptosporidium xiaoi.</title>
        <authorList>
            <person name="Xiao L."/>
            <person name="Li J."/>
        </authorList>
    </citation>
    <scope>NUCLEOTIDE SEQUENCE [LARGE SCALE GENOMIC DNA]</scope>
    <source>
        <strain evidence="8 9">52996</strain>
    </source>
</reference>
<comment type="cofactor">
    <cofactor evidence="1">
        <name>Mg(2+)</name>
        <dbReference type="ChEBI" id="CHEBI:18420"/>
    </cofactor>
</comment>
<dbReference type="Pfam" id="PF00311">
    <property type="entry name" value="PEPcase"/>
    <property type="match status" value="3"/>
</dbReference>
<keyword evidence="6" id="KW-0120">Carbon dioxide fixation</keyword>
<evidence type="ECO:0000256" key="4">
    <source>
        <dbReference type="ARBA" id="ARBA00022842"/>
    </source>
</evidence>
<evidence type="ECO:0000256" key="6">
    <source>
        <dbReference type="ARBA" id="ARBA00023300"/>
    </source>
</evidence>
<dbReference type="InterPro" id="IPR015813">
    <property type="entry name" value="Pyrv/PenolPyrv_kinase-like_dom"/>
</dbReference>
<feature type="active site" evidence="7">
    <location>
        <position position="760"/>
    </location>
</feature>
<organism evidence="8 9">
    <name type="scientific">Cryptosporidium xiaoi</name>
    <dbReference type="NCBI Taxonomy" id="659607"/>
    <lineage>
        <taxon>Eukaryota</taxon>
        <taxon>Sar</taxon>
        <taxon>Alveolata</taxon>
        <taxon>Apicomplexa</taxon>
        <taxon>Conoidasida</taxon>
        <taxon>Coccidia</taxon>
        <taxon>Eucoccidiorida</taxon>
        <taxon>Eimeriorina</taxon>
        <taxon>Cryptosporidiidae</taxon>
        <taxon>Cryptosporidium</taxon>
    </lineage>
</organism>
<dbReference type="Proteomes" id="UP001311799">
    <property type="component" value="Unassembled WGS sequence"/>
</dbReference>
<dbReference type="HAMAP" id="MF_00595">
    <property type="entry name" value="PEPcase_type1"/>
    <property type="match status" value="1"/>
</dbReference>
<dbReference type="PANTHER" id="PTHR30523:SF6">
    <property type="entry name" value="PHOSPHOENOLPYRUVATE CARBOXYLASE"/>
    <property type="match status" value="1"/>
</dbReference>
<evidence type="ECO:0000256" key="5">
    <source>
        <dbReference type="ARBA" id="ARBA00023239"/>
    </source>
</evidence>
<dbReference type="InterPro" id="IPR021135">
    <property type="entry name" value="PEP_COase"/>
</dbReference>
<evidence type="ECO:0000313" key="8">
    <source>
        <dbReference type="EMBL" id="KAK6588985.1"/>
    </source>
</evidence>
<dbReference type="EC" id="4.1.1.31" evidence="3"/>
<comment type="caution">
    <text evidence="8">The sequence shown here is derived from an EMBL/GenBank/DDBJ whole genome shotgun (WGS) entry which is preliminary data.</text>
</comment>
<dbReference type="InterPro" id="IPR022805">
    <property type="entry name" value="PEP_COase_bac/pln-type"/>
</dbReference>
<evidence type="ECO:0000256" key="1">
    <source>
        <dbReference type="ARBA" id="ARBA00001946"/>
    </source>
</evidence>
<sequence>MNNLENGCNIVSRLLPLGFKKEFCTFLDKPNRTLTERERILDKLNEPLDEDIRAMELYMFTLVTSHWQSSKKDIFNKKDESITAVSDSELNESKNYGIDKIFEILKLSLSFAESGDKCSLNTLWEKIRNLDSTMLTLVVSLFNQMCMIINYAESAQRIRQNRRFEREFNVEENDILNIATHSLRNTIKKLISAGVDKDMIYQAICEQEVDLVVTAHPTQAQRISVIKCCQKIGELIVYLDRNDLTPFEEIDARCEFQRTLAMLWNIDTLRRARPTPVDEVQNTVNTIEETVFNTLPTFLRKVDQILDEFGMNPLPPTRTLFKYSSWVGGDRDGNPFVTAKVTRLSVINMRLRACNIFLKKIEDLMFEIPIVSTNEKLKKYIDDLPDIEFYVKLVPGHQIYSGDITSDPTVSLRPFMGFIPEYELYRRLLHYIRIRLLATRDYYLDALNHGHSVNSETRRALAFHSTEQLLEPLLIMYESLEDYDTEVKERIKDDKYMDRNISISWITSKSVSAKLGRGMLLDVIRQISAFGLSLMRLDIRQEASKHENAMNEICNYAGIGNYLEFTEKEKQEFLLSCLKSKRPLIPYRLNWSKDTAEVLETFYECSHLGAEALGSYIISMCMKPSDVLCVQVLQKEYFSTISADSEVHAEINNIDSFIKRRSSSINSISSSCNHPVCHSSNNNINMVIGSTESPKSSAAILSSLASKRMRVVPLLETVEALNSAEETLETLLSNEWYLNYVKTVDKGIVEVMIGYSDSSKDGGRLTSSWQLYNTQERLSNIAAKYGVVMVFFHGRGGSVGRGGGPQHLAILSQPQNTINSLMRITVQGEAITQSFGLSEVAYKTWETYCSAILTARFTSINISTSIGLQIEVKDKWRDLLDQMSDISMKEYRKIVFGENNHDFTSDEFVEYFRSVTPEKEISELNLGSRPSKRKSGGIETLRAIPWVFAWTQIRSHLPVWLGLGTALSEMKKQNKLNQISEMYQNWPFMKSFFDLISMILLKADPEIFDLYNKILAPKRLQKIGDLLISKLKETIELVLEVTKEEKLLDSDCVTRRAILLRFSWLTPCHLVQIECIDRRRKILNLSLDQDCDENSTELSKIENALKISIQSIAAGMKFTG</sequence>
<comment type="similarity">
    <text evidence="2">Belongs to the PEPCase type 1 family.</text>
</comment>
<evidence type="ECO:0000313" key="9">
    <source>
        <dbReference type="Proteomes" id="UP001311799"/>
    </source>
</evidence>
<name>A0AAV9XXR0_9CRYT</name>
<dbReference type="GO" id="GO:0005829">
    <property type="term" value="C:cytosol"/>
    <property type="evidence" value="ECO:0007669"/>
    <property type="project" value="TreeGrafter"/>
</dbReference>
<dbReference type="PRINTS" id="PR00150">
    <property type="entry name" value="PEPCARBXLASE"/>
</dbReference>
<dbReference type="AlphaFoldDB" id="A0AAV9XXR0"/>
<keyword evidence="4" id="KW-0460">Magnesium</keyword>
<dbReference type="PANTHER" id="PTHR30523">
    <property type="entry name" value="PHOSPHOENOLPYRUVATE CARBOXYLASE"/>
    <property type="match status" value="1"/>
</dbReference>
<dbReference type="EMBL" id="JAWDEY010000016">
    <property type="protein sequence ID" value="KAK6588985.1"/>
    <property type="molecule type" value="Genomic_DNA"/>
</dbReference>
<dbReference type="GO" id="GO:0008964">
    <property type="term" value="F:phosphoenolpyruvate carboxylase activity"/>
    <property type="evidence" value="ECO:0007669"/>
    <property type="project" value="UniProtKB-EC"/>
</dbReference>
<dbReference type="PROSITE" id="PS00393">
    <property type="entry name" value="PEPCASE_2"/>
    <property type="match status" value="1"/>
</dbReference>
<evidence type="ECO:0000256" key="2">
    <source>
        <dbReference type="ARBA" id="ARBA00008346"/>
    </source>
</evidence>
<evidence type="ECO:0000256" key="7">
    <source>
        <dbReference type="PROSITE-ProRule" id="PRU10112"/>
    </source>
</evidence>
<dbReference type="GO" id="GO:0006099">
    <property type="term" value="P:tricarboxylic acid cycle"/>
    <property type="evidence" value="ECO:0007669"/>
    <property type="project" value="InterPro"/>
</dbReference>
<keyword evidence="9" id="KW-1185">Reference proteome</keyword>